<keyword evidence="2" id="KW-0418">Kinase</keyword>
<reference evidence="2 3" key="1">
    <citation type="submission" date="2017-07" db="EMBL/GenBank/DDBJ databases">
        <title>Phenotypical and genomic characterization of a clinical isolate of Shewanella bicestrii sp. nov. producing an extended-spectrum beta-lactamase and a new oxacillinase variant.</title>
        <authorList>
            <person name="Jousset A.B."/>
            <person name="Bonnin R.A."/>
            <person name="Girlich D."/>
            <person name="Dabos L."/>
            <person name="Potron A."/>
            <person name="Dortet L."/>
            <person name="Glaser P."/>
            <person name="Naas T."/>
        </authorList>
    </citation>
    <scope>NUCLEOTIDE SEQUENCE [LARGE SCALE GENOMIC DNA]</scope>
    <source>
        <strain evidence="2 3">JAB-1</strain>
    </source>
</reference>
<dbReference type="PANTHER" id="PTHR33525">
    <property type="match status" value="1"/>
</dbReference>
<accession>A0A220UGT8</accession>
<dbReference type="GO" id="GO:0016301">
    <property type="term" value="F:kinase activity"/>
    <property type="evidence" value="ECO:0007669"/>
    <property type="project" value="UniProtKB-KW"/>
</dbReference>
<dbReference type="Gene3D" id="1.10.3210.10">
    <property type="entry name" value="Hypothetical protein af1432"/>
    <property type="match status" value="1"/>
</dbReference>
<dbReference type="CDD" id="cd00077">
    <property type="entry name" value="HDc"/>
    <property type="match status" value="1"/>
</dbReference>
<dbReference type="Proteomes" id="UP000198367">
    <property type="component" value="Chromosome"/>
</dbReference>
<dbReference type="PANTHER" id="PTHR33525:SF6">
    <property type="entry name" value="HDOD DOMAIN-CONTAINING PROTEIN"/>
    <property type="match status" value="1"/>
</dbReference>
<dbReference type="Pfam" id="PF08668">
    <property type="entry name" value="HDOD"/>
    <property type="match status" value="1"/>
</dbReference>
<keyword evidence="3" id="KW-1185">Reference proteome</keyword>
<dbReference type="InterPro" id="IPR013976">
    <property type="entry name" value="HDOD"/>
</dbReference>
<protein>
    <submittedName>
        <fullName evidence="2">Histidine kinase</fullName>
    </submittedName>
</protein>
<dbReference type="InterPro" id="IPR003607">
    <property type="entry name" value="HD/PDEase_dom"/>
</dbReference>
<dbReference type="RefSeq" id="WP_089066593.1">
    <property type="nucleotide sequence ID" value="NZ_CP022358.1"/>
</dbReference>
<proteinExistence type="predicted"/>
<organism evidence="2 3">
    <name type="scientific">Shewanella bicestrii</name>
    <dbReference type="NCBI Taxonomy" id="2018305"/>
    <lineage>
        <taxon>Bacteria</taxon>
        <taxon>Pseudomonadati</taxon>
        <taxon>Pseudomonadota</taxon>
        <taxon>Gammaproteobacteria</taxon>
        <taxon>Alteromonadales</taxon>
        <taxon>Shewanellaceae</taxon>
        <taxon>Shewanella</taxon>
    </lineage>
</organism>
<dbReference type="AlphaFoldDB" id="A0A220UGT8"/>
<dbReference type="EMBL" id="CP022358">
    <property type="protein sequence ID" value="ASK67377.1"/>
    <property type="molecule type" value="Genomic_DNA"/>
</dbReference>
<evidence type="ECO:0000259" key="1">
    <source>
        <dbReference type="PROSITE" id="PS51833"/>
    </source>
</evidence>
<sequence>MIKSIFNKIFNIREQTILERPKSFSQTDLSKPVTAVSGKQLPEEPQDTSVSIDLAALFYSLLFPARTKDAGGVANNLERRVMAEIELALASPQVIAEKVLKLPSKVLELDRKLAEPQFDTKDLLALIEKDPLLSVEVLKLCNSPAFKRGDREVTSLQQALVQLGREQLRRFVTSCLVREMLDIKPIYFRRFGAEIWRHSMQVAFLTSELSEEDRDTAFLLGLLHDVGKLAIFKMLLDAFVQAEPGEQPNSWLFRQVMTAKSLTLSALLAKHWQLPSTFETELDKLAHVHTRPNEGIAAVVWRANIISEISMLQQAGKLPADMLSNLLALVGLEPAQFEALHEKLQQF</sequence>
<dbReference type="SUPFAM" id="SSF109604">
    <property type="entry name" value="HD-domain/PDEase-like"/>
    <property type="match status" value="1"/>
</dbReference>
<name>A0A220UGT8_9GAMM</name>
<gene>
    <name evidence="2" type="ORF">CF168_00080</name>
</gene>
<keyword evidence="2" id="KW-0808">Transferase</keyword>
<dbReference type="InterPro" id="IPR052340">
    <property type="entry name" value="RNase_Y/CdgJ"/>
</dbReference>
<evidence type="ECO:0000313" key="3">
    <source>
        <dbReference type="Proteomes" id="UP000198367"/>
    </source>
</evidence>
<feature type="domain" description="HDOD" evidence="1">
    <location>
        <begin position="99"/>
        <end position="288"/>
    </location>
</feature>
<evidence type="ECO:0000313" key="2">
    <source>
        <dbReference type="EMBL" id="ASK67377.1"/>
    </source>
</evidence>
<dbReference type="KEGG" id="sbj:CF168_00080"/>
<dbReference type="PROSITE" id="PS51833">
    <property type="entry name" value="HDOD"/>
    <property type="match status" value="1"/>
</dbReference>